<name>A0ABR1JJH2_9AGAR</name>
<sequence>MQRALPPLFSLGELCTRDASNLLQSPLEVMMRHKMSYTARIESHHKSLAQRVEDLRQQQAYMMEWIQQEKDRALTEREISSMYEIPMKFAQQYDAILSDMFSSPFMQSPYTPRHLRTFSSLIINIYVCFADAEPSPFNIRILPGYETLKENKDSLISQFYYTESVRFLSQHPEFALVFIEEIKDHLDRLPLDSPFRDYELEEGEIYEIRKDIRMELSVWMRVRALLNGAHRHQVVHATPNKDEVEAFLKHYSSKLSDSVWKLALATVTENPWSLDIDTQGLSLGRRF</sequence>
<dbReference type="EMBL" id="JBANRG010000014">
    <property type="protein sequence ID" value="KAK7461082.1"/>
    <property type="molecule type" value="Genomic_DNA"/>
</dbReference>
<accession>A0ABR1JJH2</accession>
<protein>
    <submittedName>
        <fullName evidence="1">Uncharacterized protein</fullName>
    </submittedName>
</protein>
<evidence type="ECO:0000313" key="1">
    <source>
        <dbReference type="EMBL" id="KAK7461082.1"/>
    </source>
</evidence>
<keyword evidence="2" id="KW-1185">Reference proteome</keyword>
<gene>
    <name evidence="1" type="ORF">VKT23_009011</name>
</gene>
<reference evidence="1 2" key="1">
    <citation type="submission" date="2024-01" db="EMBL/GenBank/DDBJ databases">
        <title>A draft genome for the cacao thread blight pathogen Marasmiellus scandens.</title>
        <authorList>
            <person name="Baruah I.K."/>
            <person name="Leung J."/>
            <person name="Bukari Y."/>
            <person name="Amoako-Attah I."/>
            <person name="Meinhardt L.W."/>
            <person name="Bailey B.A."/>
            <person name="Cohen S.P."/>
        </authorList>
    </citation>
    <scope>NUCLEOTIDE SEQUENCE [LARGE SCALE GENOMIC DNA]</scope>
    <source>
        <strain evidence="1 2">GH-19</strain>
    </source>
</reference>
<organism evidence="1 2">
    <name type="scientific">Marasmiellus scandens</name>
    <dbReference type="NCBI Taxonomy" id="2682957"/>
    <lineage>
        <taxon>Eukaryota</taxon>
        <taxon>Fungi</taxon>
        <taxon>Dikarya</taxon>
        <taxon>Basidiomycota</taxon>
        <taxon>Agaricomycotina</taxon>
        <taxon>Agaricomycetes</taxon>
        <taxon>Agaricomycetidae</taxon>
        <taxon>Agaricales</taxon>
        <taxon>Marasmiineae</taxon>
        <taxon>Omphalotaceae</taxon>
        <taxon>Marasmiellus</taxon>
    </lineage>
</organism>
<comment type="caution">
    <text evidence="1">The sequence shown here is derived from an EMBL/GenBank/DDBJ whole genome shotgun (WGS) entry which is preliminary data.</text>
</comment>
<proteinExistence type="predicted"/>
<dbReference type="Proteomes" id="UP001498398">
    <property type="component" value="Unassembled WGS sequence"/>
</dbReference>
<evidence type="ECO:0000313" key="2">
    <source>
        <dbReference type="Proteomes" id="UP001498398"/>
    </source>
</evidence>